<evidence type="ECO:0000313" key="2">
    <source>
        <dbReference type="Proteomes" id="UP001482620"/>
    </source>
</evidence>
<name>A0ABV0TH79_9TELE</name>
<dbReference type="Proteomes" id="UP001482620">
    <property type="component" value="Unassembled WGS sequence"/>
</dbReference>
<proteinExistence type="predicted"/>
<organism evidence="1 2">
    <name type="scientific">Ilyodon furcidens</name>
    <name type="common">goldbreast splitfin</name>
    <dbReference type="NCBI Taxonomy" id="33524"/>
    <lineage>
        <taxon>Eukaryota</taxon>
        <taxon>Metazoa</taxon>
        <taxon>Chordata</taxon>
        <taxon>Craniata</taxon>
        <taxon>Vertebrata</taxon>
        <taxon>Euteleostomi</taxon>
        <taxon>Actinopterygii</taxon>
        <taxon>Neopterygii</taxon>
        <taxon>Teleostei</taxon>
        <taxon>Neoteleostei</taxon>
        <taxon>Acanthomorphata</taxon>
        <taxon>Ovalentaria</taxon>
        <taxon>Atherinomorphae</taxon>
        <taxon>Cyprinodontiformes</taxon>
        <taxon>Goodeidae</taxon>
        <taxon>Ilyodon</taxon>
    </lineage>
</organism>
<gene>
    <name evidence="1" type="ORF">ILYODFUR_009229</name>
</gene>
<accession>A0ABV0TH79</accession>
<sequence>MDPLLPVIAIVPRYFFLFLHFSCSEKRNDTTPSSIHCSSDIKAEVIFTLYKLISGLFECGLLRVATQRRNPLKDQVMSFHIPSQPKASIFPTFVHKLLV</sequence>
<comment type="caution">
    <text evidence="1">The sequence shown here is derived from an EMBL/GenBank/DDBJ whole genome shotgun (WGS) entry which is preliminary data.</text>
</comment>
<evidence type="ECO:0000313" key="1">
    <source>
        <dbReference type="EMBL" id="MEQ2232248.1"/>
    </source>
</evidence>
<protein>
    <submittedName>
        <fullName evidence="1">Uncharacterized protein</fullName>
    </submittedName>
</protein>
<dbReference type="EMBL" id="JAHRIQ010035393">
    <property type="protein sequence ID" value="MEQ2232248.1"/>
    <property type="molecule type" value="Genomic_DNA"/>
</dbReference>
<keyword evidence="2" id="KW-1185">Reference proteome</keyword>
<reference evidence="1 2" key="1">
    <citation type="submission" date="2021-06" db="EMBL/GenBank/DDBJ databases">
        <authorList>
            <person name="Palmer J.M."/>
        </authorList>
    </citation>
    <scope>NUCLEOTIDE SEQUENCE [LARGE SCALE GENOMIC DNA]</scope>
    <source>
        <strain evidence="2">if_2019</strain>
        <tissue evidence="1">Muscle</tissue>
    </source>
</reference>